<feature type="transmembrane region" description="Helical" evidence="1">
    <location>
        <begin position="152"/>
        <end position="171"/>
    </location>
</feature>
<reference evidence="2" key="1">
    <citation type="submission" date="2008-06" db="EMBL/GenBank/DDBJ databases">
        <authorList>
            <person name="Lorenzi H."/>
            <person name="Inman J."/>
            <person name="Miller J."/>
            <person name="Schobel S."/>
            <person name="Amedeo P."/>
            <person name="Caler E.V."/>
            <person name="da Silva J."/>
        </authorList>
    </citation>
    <scope>NUCLEOTIDE SEQUENCE [LARGE SCALE GENOMIC DNA]</scope>
    <source>
        <strain evidence="2">RN66</strain>
    </source>
</reference>
<name>B6ACX6_CRYMR</name>
<feature type="transmembrane region" description="Helical" evidence="1">
    <location>
        <begin position="106"/>
        <end position="131"/>
    </location>
</feature>
<proteinExistence type="predicted"/>
<dbReference type="RefSeq" id="XP_002140329.1">
    <property type="nucleotide sequence ID" value="XM_002140293.1"/>
</dbReference>
<evidence type="ECO:0008006" key="4">
    <source>
        <dbReference type="Google" id="ProtNLM"/>
    </source>
</evidence>
<keyword evidence="1" id="KW-0472">Membrane</keyword>
<organism evidence="2 3">
    <name type="scientific">Cryptosporidium muris (strain RN66)</name>
    <dbReference type="NCBI Taxonomy" id="441375"/>
    <lineage>
        <taxon>Eukaryota</taxon>
        <taxon>Sar</taxon>
        <taxon>Alveolata</taxon>
        <taxon>Apicomplexa</taxon>
        <taxon>Conoidasida</taxon>
        <taxon>Coccidia</taxon>
        <taxon>Eucoccidiorida</taxon>
        <taxon>Eimeriorina</taxon>
        <taxon>Cryptosporidiidae</taxon>
        <taxon>Cryptosporidium</taxon>
    </lineage>
</organism>
<dbReference type="VEuPathDB" id="CryptoDB:CMU_017320"/>
<evidence type="ECO:0000256" key="1">
    <source>
        <dbReference type="SAM" id="Phobius"/>
    </source>
</evidence>
<dbReference type="OrthoDB" id="340448at2759"/>
<feature type="transmembrane region" description="Helical" evidence="1">
    <location>
        <begin position="191"/>
        <end position="211"/>
    </location>
</feature>
<dbReference type="AlphaFoldDB" id="B6ACX6"/>
<evidence type="ECO:0000313" key="2">
    <source>
        <dbReference type="EMBL" id="EEA05980.1"/>
    </source>
</evidence>
<gene>
    <name evidence="2" type="ORF">CMU_017320</name>
</gene>
<accession>B6ACX6</accession>
<dbReference type="GeneID" id="6995463"/>
<sequence length="289" mass="33569">MNRLELAITRTLFVLLTATLGFLAIFYFPWVQDDTSQSSLYYLNGIKFNSTATFLDFQYAKNMACNYSESYQVNPQYSEKNIEFANFFENRNPALNPIAYCNSIQLLPSFCIATEIIIIISQITLIIVVVVASSRIVQSINDASVLVQRLHYIQISCIICSLLPTIAIIVFSLRFKDSFISLPIKWRFVSGFYITLFTIFTPLLIAVTYWYETKLWSDAFYQDQLRWSRGDEQQRVQQYIEQMQYPRQPSDFQSLMGGLKTPADMTREMDKKEGYKNHKQQLQGPLLPM</sequence>
<feature type="transmembrane region" description="Helical" evidence="1">
    <location>
        <begin position="12"/>
        <end position="30"/>
    </location>
</feature>
<protein>
    <recommendedName>
        <fullName evidence="4">Transmembrane protein</fullName>
    </recommendedName>
</protein>
<evidence type="ECO:0000313" key="3">
    <source>
        <dbReference type="Proteomes" id="UP000001460"/>
    </source>
</evidence>
<keyword evidence="1" id="KW-0812">Transmembrane</keyword>
<keyword evidence="1" id="KW-1133">Transmembrane helix</keyword>
<keyword evidence="3" id="KW-1185">Reference proteome</keyword>
<dbReference type="Proteomes" id="UP000001460">
    <property type="component" value="Unassembled WGS sequence"/>
</dbReference>
<dbReference type="EMBL" id="DS989728">
    <property type="protein sequence ID" value="EEA05980.1"/>
    <property type="molecule type" value="Genomic_DNA"/>
</dbReference>